<dbReference type="InterPro" id="IPR013968">
    <property type="entry name" value="PKS_KR"/>
</dbReference>
<dbReference type="HOGENOM" id="CLU_263991_0_0_9"/>
<feature type="domain" description="PKS/mFAS DH" evidence="5">
    <location>
        <begin position="1"/>
        <end position="290"/>
    </location>
</feature>
<dbReference type="eggNOG" id="COG2267">
    <property type="taxonomic scope" value="Bacteria"/>
</dbReference>
<dbReference type="SMART" id="SM00823">
    <property type="entry name" value="PKS_PP"/>
    <property type="match status" value="2"/>
</dbReference>
<dbReference type="EC" id="2.3.1.-" evidence="6"/>
<dbReference type="KEGG" id="blr:BRLA_c020420"/>
<dbReference type="InterPro" id="IPR057326">
    <property type="entry name" value="KR_dom"/>
</dbReference>
<gene>
    <name evidence="6" type="ORF">BRLA_c020420</name>
</gene>
<dbReference type="InterPro" id="IPR049551">
    <property type="entry name" value="PKS_DH_C"/>
</dbReference>
<feature type="domain" description="Carrier" evidence="4">
    <location>
        <begin position="333"/>
        <end position="410"/>
    </location>
</feature>
<dbReference type="AlphaFoldDB" id="A0A075R5B0"/>
<feature type="region of interest" description="C-terminal hotdog fold" evidence="3">
    <location>
        <begin position="135"/>
        <end position="290"/>
    </location>
</feature>
<organism evidence="6 7">
    <name type="scientific">Brevibacillus laterosporus LMG 15441</name>
    <dbReference type="NCBI Taxonomy" id="1042163"/>
    <lineage>
        <taxon>Bacteria</taxon>
        <taxon>Bacillati</taxon>
        <taxon>Bacillota</taxon>
        <taxon>Bacilli</taxon>
        <taxon>Bacillales</taxon>
        <taxon>Paenibacillaceae</taxon>
        <taxon>Brevibacillus</taxon>
    </lineage>
</organism>
<dbReference type="SUPFAM" id="SSF47336">
    <property type="entry name" value="ACP-like"/>
    <property type="match status" value="2"/>
</dbReference>
<feature type="active site" description="Proton acceptor; for dehydratase activity" evidence="3">
    <location>
        <position position="24"/>
    </location>
</feature>
<keyword evidence="7" id="KW-1185">Reference proteome</keyword>
<dbReference type="Pfam" id="PF21089">
    <property type="entry name" value="PKS_DH_N"/>
    <property type="match status" value="1"/>
</dbReference>
<dbReference type="InterPro" id="IPR042104">
    <property type="entry name" value="PKS_dehydratase_sf"/>
</dbReference>
<feature type="domain" description="Carrier" evidence="4">
    <location>
        <begin position="426"/>
        <end position="503"/>
    </location>
</feature>
<dbReference type="Pfam" id="PF08659">
    <property type="entry name" value="KR"/>
    <property type="match status" value="1"/>
</dbReference>
<dbReference type="Gene3D" id="3.40.50.720">
    <property type="entry name" value="NAD(P)-binding Rossmann-like Domain"/>
    <property type="match status" value="1"/>
</dbReference>
<evidence type="ECO:0000259" key="5">
    <source>
        <dbReference type="PROSITE" id="PS52019"/>
    </source>
</evidence>
<evidence type="ECO:0000259" key="4">
    <source>
        <dbReference type="PROSITE" id="PS50075"/>
    </source>
</evidence>
<feature type="active site" description="Proton donor; for dehydratase activity" evidence="3">
    <location>
        <position position="196"/>
    </location>
</feature>
<evidence type="ECO:0000313" key="7">
    <source>
        <dbReference type="Proteomes" id="UP000005850"/>
    </source>
</evidence>
<dbReference type="GO" id="GO:0071770">
    <property type="term" value="P:DIM/DIP cell wall layer assembly"/>
    <property type="evidence" value="ECO:0007669"/>
    <property type="project" value="TreeGrafter"/>
</dbReference>
<name>A0A075R5B0_BRELA</name>
<dbReference type="GO" id="GO:0004312">
    <property type="term" value="F:fatty acid synthase activity"/>
    <property type="evidence" value="ECO:0007669"/>
    <property type="project" value="TreeGrafter"/>
</dbReference>
<dbReference type="Pfam" id="PF00550">
    <property type="entry name" value="PP-binding"/>
    <property type="match status" value="2"/>
</dbReference>
<dbReference type="InterPro" id="IPR036736">
    <property type="entry name" value="ACP-like_sf"/>
</dbReference>
<protein>
    <submittedName>
        <fullName evidence="6">PKS domain-containing protein</fullName>
        <ecNumber evidence="6">2.3.1.-</ecNumber>
    </submittedName>
</protein>
<keyword evidence="1" id="KW-0596">Phosphopantetheine</keyword>
<reference evidence="6 7" key="1">
    <citation type="journal article" date="2011" name="J. Bacteriol.">
        <title>Genome sequence of Brevibacillus laterosporus LMG 15441, a pathogen of invertebrates.</title>
        <authorList>
            <person name="Djukic M."/>
            <person name="Poehlein A."/>
            <person name="Thurmer A."/>
            <person name="Daniel R."/>
        </authorList>
    </citation>
    <scope>NUCLEOTIDE SEQUENCE [LARGE SCALE GENOMIC DNA]</scope>
    <source>
        <strain evidence="6 7">LMG 15441</strain>
    </source>
</reference>
<dbReference type="InterPro" id="IPR049900">
    <property type="entry name" value="PKS_mFAS_DH"/>
</dbReference>
<keyword evidence="6" id="KW-0012">Acyltransferase</keyword>
<dbReference type="Pfam" id="PF14765">
    <property type="entry name" value="PS-DH"/>
    <property type="match status" value="1"/>
</dbReference>
<dbReference type="Gene3D" id="1.10.1200.10">
    <property type="entry name" value="ACP-like"/>
    <property type="match status" value="2"/>
</dbReference>
<keyword evidence="2" id="KW-0597">Phosphoprotein</keyword>
<dbReference type="eggNOG" id="COG4221">
    <property type="taxonomic scope" value="Bacteria"/>
</dbReference>
<dbReference type="InterPro" id="IPR009081">
    <property type="entry name" value="PP-bd_ACP"/>
</dbReference>
<dbReference type="SMART" id="SM01294">
    <property type="entry name" value="PKS_PP_betabranch"/>
    <property type="match status" value="2"/>
</dbReference>
<proteinExistence type="predicted"/>
<dbReference type="Gene3D" id="3.10.129.110">
    <property type="entry name" value="Polyketide synthase dehydratase"/>
    <property type="match status" value="1"/>
</dbReference>
<dbReference type="InterPro" id="IPR050091">
    <property type="entry name" value="PKS_NRPS_Biosynth_Enz"/>
</dbReference>
<keyword evidence="6" id="KW-0808">Transferase</keyword>
<dbReference type="Proteomes" id="UP000005850">
    <property type="component" value="Chromosome"/>
</dbReference>
<evidence type="ECO:0000256" key="1">
    <source>
        <dbReference type="ARBA" id="ARBA00022450"/>
    </source>
</evidence>
<dbReference type="PROSITE" id="PS52019">
    <property type="entry name" value="PKS_MFAS_DH"/>
    <property type="match status" value="1"/>
</dbReference>
<dbReference type="GO" id="GO:0006633">
    <property type="term" value="P:fatty acid biosynthetic process"/>
    <property type="evidence" value="ECO:0007669"/>
    <property type="project" value="TreeGrafter"/>
</dbReference>
<dbReference type="InterPro" id="IPR029058">
    <property type="entry name" value="AB_hydrolase_fold"/>
</dbReference>
<dbReference type="SUPFAM" id="SSF51735">
    <property type="entry name" value="NAD(P)-binding Rossmann-fold domains"/>
    <property type="match status" value="1"/>
</dbReference>
<dbReference type="SUPFAM" id="SSF53474">
    <property type="entry name" value="alpha/beta-Hydrolases"/>
    <property type="match status" value="1"/>
</dbReference>
<dbReference type="PANTHER" id="PTHR43775">
    <property type="entry name" value="FATTY ACID SYNTHASE"/>
    <property type="match status" value="1"/>
</dbReference>
<dbReference type="EMBL" id="CP007806">
    <property type="protein sequence ID" value="AIG26363.1"/>
    <property type="molecule type" value="Genomic_DNA"/>
</dbReference>
<evidence type="ECO:0000256" key="2">
    <source>
        <dbReference type="ARBA" id="ARBA00022553"/>
    </source>
</evidence>
<dbReference type="InterPro" id="IPR020806">
    <property type="entry name" value="PKS_PP-bd"/>
</dbReference>
<dbReference type="Pfam" id="PF00561">
    <property type="entry name" value="Abhydrolase_1"/>
    <property type="match status" value="1"/>
</dbReference>
<dbReference type="InterPro" id="IPR000073">
    <property type="entry name" value="AB_hydrolase_1"/>
</dbReference>
<dbReference type="InterPro" id="IPR049552">
    <property type="entry name" value="PKS_DH_N"/>
</dbReference>
<dbReference type="GO" id="GO:0005886">
    <property type="term" value="C:plasma membrane"/>
    <property type="evidence" value="ECO:0007669"/>
    <property type="project" value="TreeGrafter"/>
</dbReference>
<dbReference type="CDD" id="cd08953">
    <property type="entry name" value="KR_2_SDR_x"/>
    <property type="match status" value="1"/>
</dbReference>
<dbReference type="PANTHER" id="PTHR43775:SF37">
    <property type="entry name" value="SI:DKEY-61P9.11"/>
    <property type="match status" value="1"/>
</dbReference>
<evidence type="ECO:0000313" key="6">
    <source>
        <dbReference type="EMBL" id="AIG26363.1"/>
    </source>
</evidence>
<dbReference type="PROSITE" id="PS50075">
    <property type="entry name" value="CARRIER"/>
    <property type="match status" value="2"/>
</dbReference>
<dbReference type="InterPro" id="IPR036291">
    <property type="entry name" value="NAD(P)-bd_dom_sf"/>
</dbReference>
<feature type="region of interest" description="N-terminal hotdog fold" evidence="3">
    <location>
        <begin position="1"/>
        <end position="122"/>
    </location>
</feature>
<evidence type="ECO:0000256" key="3">
    <source>
        <dbReference type="PROSITE-ProRule" id="PRU01363"/>
    </source>
</evidence>
<dbReference type="SMART" id="SM00822">
    <property type="entry name" value="PKS_KR"/>
    <property type="match status" value="1"/>
</dbReference>
<dbReference type="RefSeq" id="WP_003337217.1">
    <property type="nucleotide sequence ID" value="NZ_CP007806.1"/>
</dbReference>
<sequence length="1270" mass="144573">MKQTQVQETFLQRLYHSHYLVQDHRVHGICAVPGLALMDMVYRVAALYLDKQPIELRQVLFKQPIVTSEDFDKNIYVTFTPIDSYWKVTITSQKIKDDVIIDQQMEVNMECFMYVMNNRNNSQAFDVQAFMKQSTKQWDMDQMYDLVRKTKIFHDTFMKTEGTVYQWGNQELMELRLSSLAESYLDQFYAHAAFLDGSCLAGASFMVTGMQYNIFQKNTPYIPFMLERFCIYKPLPNKVYTYTEQTKTQEKISSAPDIVSRDITIFNEGGDILAEYNTFTVKRVREPQLIKKLTETRSLHINDIAKTHSIAHAVEQSEMIQTTKTIHQGRESPHLASIQRYLQQEIADVLKIHAESVQTNTGFYELGLDSTQLLGLVKVLENKVKTALYPTLLFEYSTVERLSQYLLDHFEPVFVTEHGTAKPPESRADLIHSYLQQEIASVLQTNPKDIPLHTGFYELGLDSTHLLSLVKVLEKKVDAPLYPTLLFEYSTVAKLSDYLQENWGGAFIAEAKVDTKEIAVSPLSSKLQAEQATVLYFNRHWKKLGLKETRSSAISRKQVVLLFHDDRGLQAELKRHMQLENVFALKSDGVDLIDQFQAKCKECLLHIQELLQQKPVTDILIQIVAGSGEVDQYAEALEGMLRTAYLEQPKIHSQIIHFENLNKTPAHEIAVLLEKEARCHDEGVASIQYRGKDVSRYVYQLREMTPKSPPRSHYVMEHGVYVITGGLGGLGYLIASHLAQQVGIKLALLGRSRLDQKKQQQIYRLMELGADVRYLEVDLCIQADTAQAFQSIREELGPITGIFHCAGVIQDRLLLHKDSNNLQAVLSPKWKGTWNVDRATEDDELEYFVLFSSVSAIMGNVGQADYACANASMDLFALKRQELVNSGKRCGQTFTINWPLWADGGMQLQEDLLQMMSASTGLSVLPSTEGLVALDHILSQHSTQTIVLYGEERAIRSQIQKLNALRAEQEEETASVITRICCDHVTFPEDLKTYWKNMKAGQPISRHPSTITEVQSLREQENDILHLLIRTQTSRQIEVVICGKGKKTVLLFCGFGLTASQWYYQIKELREDCQFIIIHPPGVGLSEDNGDLTFQGISSTVCEVLDILQIPSPLYVVGTSWGGMLAQTFAAKFPEKVVSLALATSFCDMNQLWDEQSLKDAFALDFYVNYRQGAYELIQASKFVNPVAFQYNEIERQGKLNTYKILKDITVPTLIVSAKRDIMGFYSQTNQLVTKIPQATLVEINGGHGCNITHYEEFNRILLQYLQEHE</sequence>
<dbReference type="GO" id="GO:0005737">
    <property type="term" value="C:cytoplasm"/>
    <property type="evidence" value="ECO:0007669"/>
    <property type="project" value="TreeGrafter"/>
</dbReference>
<dbReference type="eggNOG" id="COG0236">
    <property type="taxonomic scope" value="Bacteria"/>
</dbReference>
<accession>A0A075R5B0</accession>
<dbReference type="STRING" id="1042163.BRLA_c020420"/>
<dbReference type="GO" id="GO:0031177">
    <property type="term" value="F:phosphopantetheine binding"/>
    <property type="evidence" value="ECO:0007669"/>
    <property type="project" value="InterPro"/>
</dbReference>
<dbReference type="Gene3D" id="3.40.50.1820">
    <property type="entry name" value="alpha/beta hydrolase"/>
    <property type="match status" value="1"/>
</dbReference>